<accession>A0A346FCK9</accession>
<feature type="region of interest" description="Disordered" evidence="1">
    <location>
        <begin position="296"/>
        <end position="318"/>
    </location>
</feature>
<dbReference type="EMBL" id="MH479913">
    <property type="protein sequence ID" value="AXN53473.1"/>
    <property type="molecule type" value="Genomic_DNA"/>
</dbReference>
<name>A0A346FCK9_9CAUD</name>
<dbReference type="GeneID" id="54998488"/>
<organism evidence="2 3">
    <name type="scientific">Gordonia phage Fryberger</name>
    <dbReference type="NCBI Taxonomy" id="2250392"/>
    <lineage>
        <taxon>Viruses</taxon>
        <taxon>Duplodnaviria</taxon>
        <taxon>Heunggongvirae</taxon>
        <taxon>Uroviricota</taxon>
        <taxon>Caudoviricetes</taxon>
        <taxon>Ronaldovirus</taxon>
        <taxon>Ronaldovirus fryberger</taxon>
    </lineage>
</organism>
<gene>
    <name evidence="2" type="primary">55</name>
    <name evidence="2" type="ORF">SEA_FRYBERGER_55</name>
</gene>
<sequence>MAGVIEPDDTPPAGSYEASVENLSTWSARSENQWKDITRGNARSGYDNAADGRNDLFSQLTSVAAGLANVVSDLADVVGGIFDGWFGGGSTGDPLEVGYTIQAIRDAVVGGSTVITVTSSGTRAIPSTVTECFAIVVGGGENGQNGYNEMTSSDPGIMSLGGRGGSYAAVPLDVTTVKGQTLTLTIGSNGGRTSVNLGATELVGIQCGNVGGIASGVLGYTPTTSAPGNGGNGGYGSSANGNHLGVAGLPGTPSATAVQGAGGTYNNSGAGGNGGTGGNADPAAAVKSCGAGGGGGGGGGSRSLAGDSGSGGPGGYPGAGGGGGGAGAHGGLAGSGDNSPGGIGAPGIAWLIYK</sequence>
<evidence type="ECO:0008006" key="4">
    <source>
        <dbReference type="Google" id="ProtNLM"/>
    </source>
</evidence>
<proteinExistence type="predicted"/>
<dbReference type="RefSeq" id="YP_009807607.1">
    <property type="nucleotide sequence ID" value="NC_048027.1"/>
</dbReference>
<dbReference type="KEGG" id="vg:54998488"/>
<reference evidence="2 3" key="1">
    <citation type="submission" date="2018-06" db="EMBL/GenBank/DDBJ databases">
        <authorList>
            <person name="Searcy Z.E."/>
            <person name="Delesalle V.A."/>
            <person name="Garlena R.A."/>
            <person name="Russell D.A."/>
            <person name="Pope W.H."/>
            <person name="Jacobs-Sera D."/>
            <person name="Hatfull G.F."/>
        </authorList>
    </citation>
    <scope>NUCLEOTIDE SEQUENCE [LARGE SCALE GENOMIC DNA]</scope>
</reference>
<feature type="compositionally biased region" description="Gly residues" evidence="1">
    <location>
        <begin position="308"/>
        <end position="318"/>
    </location>
</feature>
<protein>
    <recommendedName>
        <fullName evidence="4">Minor tail protein</fullName>
    </recommendedName>
</protein>
<evidence type="ECO:0000313" key="2">
    <source>
        <dbReference type="EMBL" id="AXN53473.1"/>
    </source>
</evidence>
<dbReference type="Proteomes" id="UP000259952">
    <property type="component" value="Segment"/>
</dbReference>
<keyword evidence="3" id="KW-1185">Reference proteome</keyword>
<evidence type="ECO:0000313" key="3">
    <source>
        <dbReference type="Proteomes" id="UP000259952"/>
    </source>
</evidence>
<evidence type="ECO:0000256" key="1">
    <source>
        <dbReference type="SAM" id="MobiDB-lite"/>
    </source>
</evidence>